<dbReference type="InterPro" id="IPR011356">
    <property type="entry name" value="Leucine_aapep/pepB"/>
</dbReference>
<accession>A0A1G1YPQ6</accession>
<dbReference type="AlphaFoldDB" id="A0A1G1YPQ6"/>
<evidence type="ECO:0000259" key="5">
    <source>
        <dbReference type="Pfam" id="PF00883"/>
    </source>
</evidence>
<dbReference type="PANTHER" id="PTHR11963:SF23">
    <property type="entry name" value="CYTOSOL AMINOPEPTIDASE"/>
    <property type="match status" value="1"/>
</dbReference>
<dbReference type="EMBL" id="MHIP01000034">
    <property type="protein sequence ID" value="OGY54345.1"/>
    <property type="molecule type" value="Genomic_DNA"/>
</dbReference>
<evidence type="ECO:0000313" key="7">
    <source>
        <dbReference type="Proteomes" id="UP000176512"/>
    </source>
</evidence>
<comment type="similarity">
    <text evidence="1">Belongs to the peptidase M17 family.</text>
</comment>
<dbReference type="SUPFAM" id="SSF53187">
    <property type="entry name" value="Zn-dependent exopeptidases"/>
    <property type="match status" value="1"/>
</dbReference>
<dbReference type="GO" id="GO:0070006">
    <property type="term" value="F:metalloaminopeptidase activity"/>
    <property type="evidence" value="ECO:0007669"/>
    <property type="project" value="InterPro"/>
</dbReference>
<evidence type="ECO:0000256" key="2">
    <source>
        <dbReference type="ARBA" id="ARBA00022438"/>
    </source>
</evidence>
<keyword evidence="4" id="KW-0378">Hydrolase</keyword>
<evidence type="ECO:0000256" key="4">
    <source>
        <dbReference type="ARBA" id="ARBA00022801"/>
    </source>
</evidence>
<dbReference type="Proteomes" id="UP000176512">
    <property type="component" value="Unassembled WGS sequence"/>
</dbReference>
<dbReference type="PANTHER" id="PTHR11963">
    <property type="entry name" value="LEUCINE AMINOPEPTIDASE-RELATED"/>
    <property type="match status" value="1"/>
</dbReference>
<organism evidence="6 7">
    <name type="scientific">Candidatus Buchananbacteria bacterium RIFCSPLOWO2_01_FULL_46_12</name>
    <dbReference type="NCBI Taxonomy" id="1797546"/>
    <lineage>
        <taxon>Bacteria</taxon>
        <taxon>Candidatus Buchananiibacteriota</taxon>
    </lineage>
</organism>
<keyword evidence="2" id="KW-0031">Aminopeptidase</keyword>
<dbReference type="InterPro" id="IPR000819">
    <property type="entry name" value="Peptidase_M17_C"/>
</dbReference>
<protein>
    <recommendedName>
        <fullName evidence="5">Cytosol aminopeptidase domain-containing protein</fullName>
    </recommendedName>
</protein>
<dbReference type="CDD" id="cd00433">
    <property type="entry name" value="Peptidase_M17"/>
    <property type="match status" value="1"/>
</dbReference>
<dbReference type="GO" id="GO:0005737">
    <property type="term" value="C:cytoplasm"/>
    <property type="evidence" value="ECO:0007669"/>
    <property type="project" value="InterPro"/>
</dbReference>
<evidence type="ECO:0000313" key="6">
    <source>
        <dbReference type="EMBL" id="OGY54345.1"/>
    </source>
</evidence>
<dbReference type="Gene3D" id="3.40.630.10">
    <property type="entry name" value="Zn peptidases"/>
    <property type="match status" value="1"/>
</dbReference>
<evidence type="ECO:0000256" key="3">
    <source>
        <dbReference type="ARBA" id="ARBA00022670"/>
    </source>
</evidence>
<sequence>MKVVKPDGFFGPVAPTPKGRKAKSETKTSSFSLKSINPFAVTPQPLWVVFSDPHHTNCIDVVFVNEDGEPLTEQTKTLLQNGGLPKTARMPKGKLAHAILFGKKSTFLVVCVGMKSLRILGGRITRILKDEQFTVARIHADPLSFIKKRDVPERFQAFLHGMQTPTYSFDLKTGEKKKRSLETIYFSGNIGIPVEQAEKIARFVKKLVFAEHFSRVLIDLPPQAGCMSTTDMVRLVKQIAADDAANISLEIIEGEDLDTKGLNALWSVGKGRTDAPPALAVLSYSGGGKEKPTVALVGKCLVFDTGGENLKSSGIEDMKLDMSGAAMALATVLMAKTLKAPINLVATLAIADNAVSGSSYHPSSVLRSYRGKTIEVLDTDAEGRLALADAVEYTEEQYKPDYLITLATLTGACVVALGSDFAGLFAKTPEMVEVIEAASKKTWNKVWHMPLAEAEHTVLKESKIADVANLGERWGGAITAAKFILEEFVHTKHAAHLDVAGVAAEAPDATGVKSAFATGWGPALLWEVVHMLSKNK</sequence>
<name>A0A1G1YPQ6_9BACT</name>
<dbReference type="Pfam" id="PF00883">
    <property type="entry name" value="Peptidase_M17"/>
    <property type="match status" value="1"/>
</dbReference>
<dbReference type="GO" id="GO:0030145">
    <property type="term" value="F:manganese ion binding"/>
    <property type="evidence" value="ECO:0007669"/>
    <property type="project" value="InterPro"/>
</dbReference>
<dbReference type="GO" id="GO:0006508">
    <property type="term" value="P:proteolysis"/>
    <property type="evidence" value="ECO:0007669"/>
    <property type="project" value="UniProtKB-KW"/>
</dbReference>
<feature type="domain" description="Cytosol aminopeptidase" evidence="5">
    <location>
        <begin position="213"/>
        <end position="525"/>
    </location>
</feature>
<gene>
    <name evidence="6" type="ORF">A3A24_02955</name>
</gene>
<comment type="caution">
    <text evidence="6">The sequence shown here is derived from an EMBL/GenBank/DDBJ whole genome shotgun (WGS) entry which is preliminary data.</text>
</comment>
<proteinExistence type="inferred from homology"/>
<dbReference type="PRINTS" id="PR00481">
    <property type="entry name" value="LAMNOPPTDASE"/>
</dbReference>
<evidence type="ECO:0000256" key="1">
    <source>
        <dbReference type="ARBA" id="ARBA00009528"/>
    </source>
</evidence>
<reference evidence="6 7" key="1">
    <citation type="journal article" date="2016" name="Nat. Commun.">
        <title>Thousands of microbial genomes shed light on interconnected biogeochemical processes in an aquifer system.</title>
        <authorList>
            <person name="Anantharaman K."/>
            <person name="Brown C.T."/>
            <person name="Hug L.A."/>
            <person name="Sharon I."/>
            <person name="Castelle C.J."/>
            <person name="Probst A.J."/>
            <person name="Thomas B.C."/>
            <person name="Singh A."/>
            <person name="Wilkins M.J."/>
            <person name="Karaoz U."/>
            <person name="Brodie E.L."/>
            <person name="Williams K.H."/>
            <person name="Hubbard S.S."/>
            <person name="Banfield J.F."/>
        </authorList>
    </citation>
    <scope>NUCLEOTIDE SEQUENCE [LARGE SCALE GENOMIC DNA]</scope>
</reference>
<keyword evidence="3" id="KW-0645">Protease</keyword>